<organism evidence="3 4">
    <name type="scientific">Patellaria atrata CBS 101060</name>
    <dbReference type="NCBI Taxonomy" id="1346257"/>
    <lineage>
        <taxon>Eukaryota</taxon>
        <taxon>Fungi</taxon>
        <taxon>Dikarya</taxon>
        <taxon>Ascomycota</taxon>
        <taxon>Pezizomycotina</taxon>
        <taxon>Dothideomycetes</taxon>
        <taxon>Dothideomycetes incertae sedis</taxon>
        <taxon>Patellariales</taxon>
        <taxon>Patellariaceae</taxon>
        <taxon>Patellaria</taxon>
    </lineage>
</organism>
<feature type="compositionally biased region" description="Polar residues" evidence="1">
    <location>
        <begin position="60"/>
        <end position="77"/>
    </location>
</feature>
<feature type="compositionally biased region" description="Polar residues" evidence="1">
    <location>
        <begin position="1"/>
        <end position="10"/>
    </location>
</feature>
<dbReference type="Pfam" id="PF07859">
    <property type="entry name" value="Abhydrolase_3"/>
    <property type="match status" value="1"/>
</dbReference>
<comment type="caution">
    <text evidence="3">The sequence shown here is derived from an EMBL/GenBank/DDBJ whole genome shotgun (WGS) entry which is preliminary data.</text>
</comment>
<dbReference type="OrthoDB" id="408631at2759"/>
<evidence type="ECO:0000256" key="1">
    <source>
        <dbReference type="SAM" id="MobiDB-lite"/>
    </source>
</evidence>
<evidence type="ECO:0000313" key="3">
    <source>
        <dbReference type="EMBL" id="KAF2840202.1"/>
    </source>
</evidence>
<feature type="domain" description="Alpha/beta hydrolase fold-3" evidence="2">
    <location>
        <begin position="85"/>
        <end position="237"/>
    </location>
</feature>
<dbReference type="AlphaFoldDB" id="A0A9P4SE73"/>
<reference evidence="3" key="1">
    <citation type="journal article" date="2020" name="Stud. Mycol.">
        <title>101 Dothideomycetes genomes: a test case for predicting lifestyles and emergence of pathogens.</title>
        <authorList>
            <person name="Haridas S."/>
            <person name="Albert R."/>
            <person name="Binder M."/>
            <person name="Bloem J."/>
            <person name="Labutti K."/>
            <person name="Salamov A."/>
            <person name="Andreopoulos B."/>
            <person name="Baker S."/>
            <person name="Barry K."/>
            <person name="Bills G."/>
            <person name="Bluhm B."/>
            <person name="Cannon C."/>
            <person name="Castanera R."/>
            <person name="Culley D."/>
            <person name="Daum C."/>
            <person name="Ezra D."/>
            <person name="Gonzalez J."/>
            <person name="Henrissat B."/>
            <person name="Kuo A."/>
            <person name="Liang C."/>
            <person name="Lipzen A."/>
            <person name="Lutzoni F."/>
            <person name="Magnuson J."/>
            <person name="Mondo S."/>
            <person name="Nolan M."/>
            <person name="Ohm R."/>
            <person name="Pangilinan J."/>
            <person name="Park H.-J."/>
            <person name="Ramirez L."/>
            <person name="Alfaro M."/>
            <person name="Sun H."/>
            <person name="Tritt A."/>
            <person name="Yoshinaga Y."/>
            <person name="Zwiers L.-H."/>
            <person name="Turgeon B."/>
            <person name="Goodwin S."/>
            <person name="Spatafora J."/>
            <person name="Crous P."/>
            <person name="Grigoriev I."/>
        </authorList>
    </citation>
    <scope>NUCLEOTIDE SEQUENCE</scope>
    <source>
        <strain evidence="3">CBS 101060</strain>
    </source>
</reference>
<dbReference type="PANTHER" id="PTHR23024">
    <property type="entry name" value="ARYLACETAMIDE DEACETYLASE"/>
    <property type="match status" value="1"/>
</dbReference>
<gene>
    <name evidence="3" type="ORF">M501DRAFT_1015273</name>
</gene>
<dbReference type="InterPro" id="IPR013094">
    <property type="entry name" value="AB_hydrolase_3"/>
</dbReference>
<protein>
    <submittedName>
        <fullName evidence="3">Alpha/beta-hydrolase</fullName>
    </submittedName>
</protein>
<dbReference type="Proteomes" id="UP000799429">
    <property type="component" value="Unassembled WGS sequence"/>
</dbReference>
<dbReference type="SUPFAM" id="SSF53474">
    <property type="entry name" value="alpha/beta-Hydrolases"/>
    <property type="match status" value="1"/>
</dbReference>
<dbReference type="EMBL" id="MU006093">
    <property type="protein sequence ID" value="KAF2840202.1"/>
    <property type="molecule type" value="Genomic_DNA"/>
</dbReference>
<sequence>MDPSTWSSLAAINPESKETPPSTPSPSTKSANVNTPPGKCSVAPHPTNPPSAAPASQSPRVTATLSEPTYEPTNAPSEGSPLIHYVRGGAYVMSSAAVEERFMYEFPSQLNAVVIAPTYRLAPEQAFPTGPEDIWDAFKHVASNHTSISPHIDIGKGFIVAGTSAGANAGAVLALRARDAEIAPKLTVQVLLARHTLPHPPSAYIYPSEHTSRKQNASAPAFDTSFLDWLFAHYAPPPRCGRFAPLL</sequence>
<dbReference type="GO" id="GO:0016787">
    <property type="term" value="F:hydrolase activity"/>
    <property type="evidence" value="ECO:0007669"/>
    <property type="project" value="InterPro"/>
</dbReference>
<evidence type="ECO:0000259" key="2">
    <source>
        <dbReference type="Pfam" id="PF07859"/>
    </source>
</evidence>
<dbReference type="PANTHER" id="PTHR23024:SF24">
    <property type="entry name" value="ALPHA_BETA HYDROLASE FOLD-3 DOMAIN-CONTAINING PROTEIN"/>
    <property type="match status" value="1"/>
</dbReference>
<name>A0A9P4SE73_9PEZI</name>
<feature type="region of interest" description="Disordered" evidence="1">
    <location>
        <begin position="1"/>
        <end position="81"/>
    </location>
</feature>
<dbReference type="InterPro" id="IPR029058">
    <property type="entry name" value="AB_hydrolase_fold"/>
</dbReference>
<proteinExistence type="predicted"/>
<dbReference type="InterPro" id="IPR050466">
    <property type="entry name" value="Carboxylest/Gibb_receptor"/>
</dbReference>
<dbReference type="Gene3D" id="3.40.50.1820">
    <property type="entry name" value="alpha/beta hydrolase"/>
    <property type="match status" value="1"/>
</dbReference>
<evidence type="ECO:0000313" key="4">
    <source>
        <dbReference type="Proteomes" id="UP000799429"/>
    </source>
</evidence>
<accession>A0A9P4SE73</accession>
<keyword evidence="4" id="KW-1185">Reference proteome</keyword>